<dbReference type="STRING" id="933084.A0A067QFN0"/>
<dbReference type="SMART" id="SM00855">
    <property type="entry name" value="PGAM"/>
    <property type="match status" value="1"/>
</dbReference>
<dbReference type="HOGENOM" id="CLU_033323_0_1_1"/>
<dbReference type="Pfam" id="PF00300">
    <property type="entry name" value="His_Phos_1"/>
    <property type="match status" value="1"/>
</dbReference>
<evidence type="ECO:0008006" key="7">
    <source>
        <dbReference type="Google" id="ProtNLM"/>
    </source>
</evidence>
<evidence type="ECO:0000313" key="6">
    <source>
        <dbReference type="Proteomes" id="UP000027265"/>
    </source>
</evidence>
<dbReference type="InterPro" id="IPR013078">
    <property type="entry name" value="His_Pase_superF_clade-1"/>
</dbReference>
<feature type="active site" description="Tele-phosphohistidine intermediate" evidence="2">
    <location>
        <position position="67"/>
    </location>
</feature>
<feature type="compositionally biased region" description="Basic and acidic residues" evidence="4">
    <location>
        <begin position="352"/>
        <end position="371"/>
    </location>
</feature>
<name>A0A067QFN0_9AGAM</name>
<feature type="region of interest" description="Disordered" evidence="4">
    <location>
        <begin position="344"/>
        <end position="379"/>
    </location>
</feature>
<dbReference type="GO" id="GO:0045820">
    <property type="term" value="P:negative regulation of glycolytic process"/>
    <property type="evidence" value="ECO:0007669"/>
    <property type="project" value="TreeGrafter"/>
</dbReference>
<keyword evidence="1" id="KW-0378">Hydrolase</keyword>
<dbReference type="PANTHER" id="PTHR46517:SF1">
    <property type="entry name" value="FRUCTOSE-2,6-BISPHOSPHATASE TIGAR"/>
    <property type="match status" value="1"/>
</dbReference>
<dbReference type="Gene3D" id="3.40.50.1240">
    <property type="entry name" value="Phosphoglycerate mutase-like"/>
    <property type="match status" value="1"/>
</dbReference>
<dbReference type="InterPro" id="IPR029033">
    <property type="entry name" value="His_PPase_superfam"/>
</dbReference>
<evidence type="ECO:0000313" key="5">
    <source>
        <dbReference type="EMBL" id="KDQ62327.1"/>
    </source>
</evidence>
<feature type="binding site" evidence="3">
    <location>
        <position position="118"/>
    </location>
    <ligand>
        <name>substrate</name>
    </ligand>
</feature>
<dbReference type="Proteomes" id="UP000027265">
    <property type="component" value="Unassembled WGS sequence"/>
</dbReference>
<gene>
    <name evidence="5" type="ORF">JAAARDRAFT_30223</name>
</gene>
<feature type="binding site" evidence="3">
    <location>
        <begin position="66"/>
        <end position="73"/>
    </location>
    <ligand>
        <name>substrate</name>
    </ligand>
</feature>
<organism evidence="5 6">
    <name type="scientific">Jaapia argillacea MUCL 33604</name>
    <dbReference type="NCBI Taxonomy" id="933084"/>
    <lineage>
        <taxon>Eukaryota</taxon>
        <taxon>Fungi</taxon>
        <taxon>Dikarya</taxon>
        <taxon>Basidiomycota</taxon>
        <taxon>Agaricomycotina</taxon>
        <taxon>Agaricomycetes</taxon>
        <taxon>Agaricomycetidae</taxon>
        <taxon>Jaapiales</taxon>
        <taxon>Jaapiaceae</taxon>
        <taxon>Jaapia</taxon>
    </lineage>
</organism>
<dbReference type="PANTHER" id="PTHR46517">
    <property type="entry name" value="FRUCTOSE-2,6-BISPHOSPHATASE TIGAR"/>
    <property type="match status" value="1"/>
</dbReference>
<proteinExistence type="predicted"/>
<dbReference type="FunCoup" id="A0A067QFN0">
    <property type="interactions" value="304"/>
</dbReference>
<dbReference type="GO" id="GO:0005829">
    <property type="term" value="C:cytosol"/>
    <property type="evidence" value="ECO:0007669"/>
    <property type="project" value="TreeGrafter"/>
</dbReference>
<accession>A0A067QFN0</accession>
<sequence length="379" mass="41199">MRSQLATSITSRLTRLNPLTHPSAASLINSRCAGILLHNDHSFALSRFKSVLVMSTEPLITVTFIRHGESVDNLKDIWAGWKDAPLSNHGMNQARALGQSLSSSQTKFHYIHASDLKRAYSTAQAVYDAHPDPKPPFTKHASLREQHFGEAEGKKWVTHPEPGLTIDDHYALGVYPVLSGPHERFPNGESSIDLAQRADSAVDEILIPHIRHSIKHKQRGKHVAVVSHGLCISELIAALMRRQGRSGSGEIGNKYRGLMNTAWTRVVIDTTVDLGGEGNGAPEVEAEQNGDSGLAWPEGDIPPLIVRVTDVNRHEHIDTVKRQKGGIGSAAHDPKQQDIRAFFGGAAASGTSEKDGVTAPVEAKEHAESNVRDTTGLKN</sequence>
<dbReference type="InParanoid" id="A0A067QFN0"/>
<evidence type="ECO:0000256" key="4">
    <source>
        <dbReference type="SAM" id="MobiDB-lite"/>
    </source>
</evidence>
<evidence type="ECO:0000256" key="2">
    <source>
        <dbReference type="PIRSR" id="PIRSR613078-1"/>
    </source>
</evidence>
<evidence type="ECO:0000256" key="3">
    <source>
        <dbReference type="PIRSR" id="PIRSR613078-2"/>
    </source>
</evidence>
<dbReference type="CDD" id="cd07067">
    <property type="entry name" value="HP_PGM_like"/>
    <property type="match status" value="1"/>
</dbReference>
<dbReference type="GO" id="GO:0043456">
    <property type="term" value="P:regulation of pentose-phosphate shunt"/>
    <property type="evidence" value="ECO:0007669"/>
    <property type="project" value="TreeGrafter"/>
</dbReference>
<dbReference type="OrthoDB" id="354304at2759"/>
<evidence type="ECO:0000256" key="1">
    <source>
        <dbReference type="ARBA" id="ARBA00022801"/>
    </source>
</evidence>
<dbReference type="SUPFAM" id="SSF53254">
    <property type="entry name" value="Phosphoglycerate mutase-like"/>
    <property type="match status" value="1"/>
</dbReference>
<dbReference type="InterPro" id="IPR051695">
    <property type="entry name" value="Phosphoglycerate_Mutase"/>
</dbReference>
<dbReference type="GO" id="GO:0004331">
    <property type="term" value="F:fructose-2,6-bisphosphate 2-phosphatase activity"/>
    <property type="evidence" value="ECO:0007669"/>
    <property type="project" value="TreeGrafter"/>
</dbReference>
<dbReference type="EMBL" id="KL197711">
    <property type="protein sequence ID" value="KDQ62327.1"/>
    <property type="molecule type" value="Genomic_DNA"/>
</dbReference>
<feature type="region of interest" description="Disordered" evidence="4">
    <location>
        <begin position="276"/>
        <end position="298"/>
    </location>
</feature>
<feature type="active site" description="Proton donor/acceptor" evidence="2">
    <location>
        <position position="145"/>
    </location>
</feature>
<protein>
    <recommendedName>
        <fullName evidence="7">Phosphoglycerate mutase-like protein</fullName>
    </recommendedName>
</protein>
<reference evidence="6" key="1">
    <citation type="journal article" date="2014" name="Proc. Natl. Acad. Sci. U.S.A.">
        <title>Extensive sampling of basidiomycete genomes demonstrates inadequacy of the white-rot/brown-rot paradigm for wood decay fungi.</title>
        <authorList>
            <person name="Riley R."/>
            <person name="Salamov A.A."/>
            <person name="Brown D.W."/>
            <person name="Nagy L.G."/>
            <person name="Floudas D."/>
            <person name="Held B.W."/>
            <person name="Levasseur A."/>
            <person name="Lombard V."/>
            <person name="Morin E."/>
            <person name="Otillar R."/>
            <person name="Lindquist E.A."/>
            <person name="Sun H."/>
            <person name="LaButti K.M."/>
            <person name="Schmutz J."/>
            <person name="Jabbour D."/>
            <person name="Luo H."/>
            <person name="Baker S.E."/>
            <person name="Pisabarro A.G."/>
            <person name="Walton J.D."/>
            <person name="Blanchette R.A."/>
            <person name="Henrissat B."/>
            <person name="Martin F."/>
            <person name="Cullen D."/>
            <person name="Hibbett D.S."/>
            <person name="Grigoriev I.V."/>
        </authorList>
    </citation>
    <scope>NUCLEOTIDE SEQUENCE [LARGE SCALE GENOMIC DNA]</scope>
    <source>
        <strain evidence="6">MUCL 33604</strain>
    </source>
</reference>
<keyword evidence="6" id="KW-1185">Reference proteome</keyword>
<dbReference type="AlphaFoldDB" id="A0A067QFN0"/>